<sequence>MTIYDRIRLLAKKQGISVRELGNRLDIGETTIYKWKTQTPKTDILSKVADELHTSVDYLLGRTADPDDLSPAEKEDVGEQAEKLLAGLSDNASANFFGEPMTDEQKLAMRSVIQTAMELNRKMAKKDDK</sequence>
<dbReference type="InterPro" id="IPR001387">
    <property type="entry name" value="Cro/C1-type_HTH"/>
</dbReference>
<evidence type="ECO:0000313" key="2">
    <source>
        <dbReference type="EMBL" id="HJE96357.1"/>
    </source>
</evidence>
<dbReference type="EMBL" id="DYXG01000018">
    <property type="protein sequence ID" value="HJE96357.1"/>
    <property type="molecule type" value="Genomic_DNA"/>
</dbReference>
<dbReference type="RefSeq" id="WP_270333069.1">
    <property type="nucleotide sequence ID" value="NZ_JAQDEX010000003.1"/>
</dbReference>
<dbReference type="Gene3D" id="1.10.260.40">
    <property type="entry name" value="lambda repressor-like DNA-binding domains"/>
    <property type="match status" value="1"/>
</dbReference>
<feature type="domain" description="HTH cro/C1-type" evidence="1">
    <location>
        <begin position="7"/>
        <end position="59"/>
    </location>
</feature>
<reference evidence="2" key="1">
    <citation type="journal article" date="2021" name="PeerJ">
        <title>Extensive microbial diversity within the chicken gut microbiome revealed by metagenomics and culture.</title>
        <authorList>
            <person name="Gilroy R."/>
            <person name="Ravi A."/>
            <person name="Getino M."/>
            <person name="Pursley I."/>
            <person name="Horton D.L."/>
            <person name="Alikhan N.F."/>
            <person name="Baker D."/>
            <person name="Gharbi K."/>
            <person name="Hall N."/>
            <person name="Watson M."/>
            <person name="Adriaenssens E.M."/>
            <person name="Foster-Nyarko E."/>
            <person name="Jarju S."/>
            <person name="Secka A."/>
            <person name="Antonio M."/>
            <person name="Oren A."/>
            <person name="Chaudhuri R.R."/>
            <person name="La Ragione R."/>
            <person name="Hildebrand F."/>
            <person name="Pallen M.J."/>
        </authorList>
    </citation>
    <scope>NUCLEOTIDE SEQUENCE</scope>
    <source>
        <strain evidence="2">CHK174-6876</strain>
    </source>
</reference>
<comment type="caution">
    <text evidence="2">The sequence shown here is derived from an EMBL/GenBank/DDBJ whole genome shotgun (WGS) entry which is preliminary data.</text>
</comment>
<dbReference type="PROSITE" id="PS50943">
    <property type="entry name" value="HTH_CROC1"/>
    <property type="match status" value="1"/>
</dbReference>
<name>A0A921F8Z6_9LACO</name>
<organism evidence="2 3">
    <name type="scientific">Ligilactobacillus acidipiscis</name>
    <dbReference type="NCBI Taxonomy" id="89059"/>
    <lineage>
        <taxon>Bacteria</taxon>
        <taxon>Bacillati</taxon>
        <taxon>Bacillota</taxon>
        <taxon>Bacilli</taxon>
        <taxon>Lactobacillales</taxon>
        <taxon>Lactobacillaceae</taxon>
        <taxon>Ligilactobacillus</taxon>
    </lineage>
</organism>
<dbReference type="Pfam" id="PF01381">
    <property type="entry name" value="HTH_3"/>
    <property type="match status" value="1"/>
</dbReference>
<proteinExistence type="predicted"/>
<reference evidence="2" key="2">
    <citation type="submission" date="2021-09" db="EMBL/GenBank/DDBJ databases">
        <authorList>
            <person name="Gilroy R."/>
        </authorList>
    </citation>
    <scope>NUCLEOTIDE SEQUENCE</scope>
    <source>
        <strain evidence="2">CHK174-6876</strain>
    </source>
</reference>
<dbReference type="GO" id="GO:0003677">
    <property type="term" value="F:DNA binding"/>
    <property type="evidence" value="ECO:0007669"/>
    <property type="project" value="InterPro"/>
</dbReference>
<dbReference type="InterPro" id="IPR010982">
    <property type="entry name" value="Lambda_DNA-bd_dom_sf"/>
</dbReference>
<evidence type="ECO:0000313" key="3">
    <source>
        <dbReference type="Proteomes" id="UP000707535"/>
    </source>
</evidence>
<dbReference type="Proteomes" id="UP000707535">
    <property type="component" value="Unassembled WGS sequence"/>
</dbReference>
<dbReference type="AlphaFoldDB" id="A0A921F8Z6"/>
<dbReference type="SUPFAM" id="SSF47413">
    <property type="entry name" value="lambda repressor-like DNA-binding domains"/>
    <property type="match status" value="1"/>
</dbReference>
<gene>
    <name evidence="2" type="ORF">K8V00_01935</name>
</gene>
<protein>
    <submittedName>
        <fullName evidence="2">Helix-turn-helix domain-containing protein</fullName>
    </submittedName>
</protein>
<evidence type="ECO:0000259" key="1">
    <source>
        <dbReference type="PROSITE" id="PS50943"/>
    </source>
</evidence>
<dbReference type="SMART" id="SM00530">
    <property type="entry name" value="HTH_XRE"/>
    <property type="match status" value="1"/>
</dbReference>
<dbReference type="CDD" id="cd00093">
    <property type="entry name" value="HTH_XRE"/>
    <property type="match status" value="1"/>
</dbReference>
<accession>A0A921F8Z6</accession>